<organism evidence="3 4">
    <name type="scientific">Marinifilum breve</name>
    <dbReference type="NCBI Taxonomy" id="2184082"/>
    <lineage>
        <taxon>Bacteria</taxon>
        <taxon>Pseudomonadati</taxon>
        <taxon>Bacteroidota</taxon>
        <taxon>Bacteroidia</taxon>
        <taxon>Marinilabiliales</taxon>
        <taxon>Marinifilaceae</taxon>
    </lineage>
</organism>
<dbReference type="EMBL" id="QFLI01000002">
    <property type="protein sequence ID" value="PXY02222.1"/>
    <property type="molecule type" value="Genomic_DNA"/>
</dbReference>
<proteinExistence type="predicted"/>
<evidence type="ECO:0000313" key="4">
    <source>
        <dbReference type="Proteomes" id="UP000248079"/>
    </source>
</evidence>
<dbReference type="InterPro" id="IPR016039">
    <property type="entry name" value="Thiolase-like"/>
</dbReference>
<name>A0A2V4A0F3_9BACT</name>
<sequence length="414" mass="44270">MKALRKKVYMVAGYNTVSMGTGRKEFHPKKPRPDLEHYIKEAGQATLKMIGGAEKVDEGVIGNFMASRFNKQANLPAFLPMIDEGLKNKPAISVEGACASGGLALASGIKSILAETADVVLAVGFEVQNTMKAMYGADVLAGAGWMKTRKDGHAYFFPGVFSNRAGAYYEKFGKEKTREAMAKWYCNAIENARLCETAQEFHNKSKDLEGTAKMPLNPKKFVDHLNYSDCSKVSDGASAIAIVSEEGLKNVGIDPKDAVEIVGIGQAASDITQEPENMTCLTTMKAAAAKAMEMAGITVDQIGTVEVHDCFSIAGIMGAEAIGFAEEGKGVDFVLEGHTSRCGKVPFNTTGGLIGWGHPTGATGVHQAVTIWEQLTGKAGDAQIEMKEDRPYGMTVNMGGDDKSLVAIVYKRGE</sequence>
<dbReference type="PIRSF" id="PIRSF000429">
    <property type="entry name" value="Ac-CoA_Ac_transf"/>
    <property type="match status" value="1"/>
</dbReference>
<dbReference type="Pfam" id="PF22691">
    <property type="entry name" value="Thiolase_C_1"/>
    <property type="match status" value="1"/>
</dbReference>
<dbReference type="AlphaFoldDB" id="A0A2V4A0F3"/>
<comment type="caution">
    <text evidence="3">The sequence shown here is derived from an EMBL/GenBank/DDBJ whole genome shotgun (WGS) entry which is preliminary data.</text>
</comment>
<accession>A0A2V4A0F3</accession>
<dbReference type="Proteomes" id="UP000248079">
    <property type="component" value="Unassembled WGS sequence"/>
</dbReference>
<evidence type="ECO:0000313" key="3">
    <source>
        <dbReference type="EMBL" id="PXY02222.1"/>
    </source>
</evidence>
<dbReference type="Gene3D" id="3.40.47.10">
    <property type="match status" value="1"/>
</dbReference>
<dbReference type="PANTHER" id="PTHR42870:SF1">
    <property type="entry name" value="NON-SPECIFIC LIPID-TRANSFER PROTEIN-LIKE 2"/>
    <property type="match status" value="1"/>
</dbReference>
<reference evidence="3 4" key="1">
    <citation type="submission" date="2018-05" db="EMBL/GenBank/DDBJ databases">
        <title>Marinifilum breve JC075T sp. nov., a marine bacterium isolated from Yongle Blue Hole in the South China Sea.</title>
        <authorList>
            <person name="Fu T."/>
        </authorList>
    </citation>
    <scope>NUCLEOTIDE SEQUENCE [LARGE SCALE GENOMIC DNA]</scope>
    <source>
        <strain evidence="3 4">JC075</strain>
    </source>
</reference>
<gene>
    <name evidence="3" type="ORF">DF185_06130</name>
</gene>
<evidence type="ECO:0000259" key="2">
    <source>
        <dbReference type="Pfam" id="PF22691"/>
    </source>
</evidence>
<dbReference type="OrthoDB" id="9785768at2"/>
<protein>
    <submittedName>
        <fullName evidence="3">3-ketoacyl-CoA thiolase</fullName>
    </submittedName>
</protein>
<dbReference type="PANTHER" id="PTHR42870">
    <property type="entry name" value="ACETYL-COA C-ACETYLTRANSFERASE"/>
    <property type="match status" value="1"/>
</dbReference>
<dbReference type="RefSeq" id="WP_110359856.1">
    <property type="nucleotide sequence ID" value="NZ_QFLI01000002.1"/>
</dbReference>
<feature type="domain" description="Thiolase N-terminal" evidence="1">
    <location>
        <begin position="45"/>
        <end position="144"/>
    </location>
</feature>
<keyword evidence="4" id="KW-1185">Reference proteome</keyword>
<dbReference type="Pfam" id="PF00108">
    <property type="entry name" value="Thiolase_N"/>
    <property type="match status" value="1"/>
</dbReference>
<dbReference type="SUPFAM" id="SSF53901">
    <property type="entry name" value="Thiolase-like"/>
    <property type="match status" value="1"/>
</dbReference>
<feature type="domain" description="Thiolase C-terminal" evidence="2">
    <location>
        <begin position="271"/>
        <end position="409"/>
    </location>
</feature>
<dbReference type="InterPro" id="IPR055140">
    <property type="entry name" value="Thiolase_C_2"/>
</dbReference>
<dbReference type="CDD" id="cd00829">
    <property type="entry name" value="SCP-x_thiolase"/>
    <property type="match status" value="1"/>
</dbReference>
<dbReference type="GO" id="GO:0003988">
    <property type="term" value="F:acetyl-CoA C-acyltransferase activity"/>
    <property type="evidence" value="ECO:0007669"/>
    <property type="project" value="UniProtKB-ARBA"/>
</dbReference>
<dbReference type="InterPro" id="IPR020616">
    <property type="entry name" value="Thiolase_N"/>
</dbReference>
<evidence type="ECO:0000259" key="1">
    <source>
        <dbReference type="Pfam" id="PF00108"/>
    </source>
</evidence>
<dbReference type="InterPro" id="IPR002155">
    <property type="entry name" value="Thiolase"/>
</dbReference>